<accession>A0ACB8SLC4</accession>
<proteinExistence type="predicted"/>
<comment type="caution">
    <text evidence="1">The sequence shown here is derived from an EMBL/GenBank/DDBJ whole genome shotgun (WGS) entry which is preliminary data.</text>
</comment>
<protein>
    <submittedName>
        <fullName evidence="1">Uncharacterized protein</fullName>
    </submittedName>
</protein>
<name>A0ACB8SLC4_9AGAM</name>
<reference evidence="1" key="2">
    <citation type="journal article" date="2022" name="New Phytol.">
        <title>Evolutionary transition to the ectomycorrhizal habit in the genomes of a hyperdiverse lineage of mushroom-forming fungi.</title>
        <authorList>
            <person name="Looney B."/>
            <person name="Miyauchi S."/>
            <person name="Morin E."/>
            <person name="Drula E."/>
            <person name="Courty P.E."/>
            <person name="Kohler A."/>
            <person name="Kuo A."/>
            <person name="LaButti K."/>
            <person name="Pangilinan J."/>
            <person name="Lipzen A."/>
            <person name="Riley R."/>
            <person name="Andreopoulos W."/>
            <person name="He G."/>
            <person name="Johnson J."/>
            <person name="Nolan M."/>
            <person name="Tritt A."/>
            <person name="Barry K.W."/>
            <person name="Grigoriev I.V."/>
            <person name="Nagy L.G."/>
            <person name="Hibbett D."/>
            <person name="Henrissat B."/>
            <person name="Matheny P.B."/>
            <person name="Labbe J."/>
            <person name="Martin F.M."/>
        </authorList>
    </citation>
    <scope>NUCLEOTIDE SEQUENCE</scope>
    <source>
        <strain evidence="1">HHB10654</strain>
    </source>
</reference>
<gene>
    <name evidence="1" type="ORF">BV25DRAFT_1438839</name>
</gene>
<dbReference type="Proteomes" id="UP000814140">
    <property type="component" value="Unassembled WGS sequence"/>
</dbReference>
<evidence type="ECO:0000313" key="1">
    <source>
        <dbReference type="EMBL" id="KAI0057268.1"/>
    </source>
</evidence>
<organism evidence="1 2">
    <name type="scientific">Artomyces pyxidatus</name>
    <dbReference type="NCBI Taxonomy" id="48021"/>
    <lineage>
        <taxon>Eukaryota</taxon>
        <taxon>Fungi</taxon>
        <taxon>Dikarya</taxon>
        <taxon>Basidiomycota</taxon>
        <taxon>Agaricomycotina</taxon>
        <taxon>Agaricomycetes</taxon>
        <taxon>Russulales</taxon>
        <taxon>Auriscalpiaceae</taxon>
        <taxon>Artomyces</taxon>
    </lineage>
</organism>
<keyword evidence="2" id="KW-1185">Reference proteome</keyword>
<dbReference type="EMBL" id="MU277249">
    <property type="protein sequence ID" value="KAI0057268.1"/>
    <property type="molecule type" value="Genomic_DNA"/>
</dbReference>
<sequence>MDYREIIKSMPAAIRPERFMDADEARKPMNDLCNELFPTYDRLHSVVLAHEATIRKRWNKKTAAKRRALLQEAYPNIPLKHAPEVQAFKNTPAESLHSLRDTFLLYFVNVEDLTAEGGAYFLSLLHHRSHLFPSFFVQYDTDRLHFGIVSSAIKRVFVEGCSVLCYGDRSTYGKVVDWEEDNEYGLNYQYLEFRGDALHGSDALVVFEAQSKLIAFLSTMVEKILWDVDLSPVPVLDPATKLSPPDIPVPKASDYGWASISRQHNLRAYLDPGEGFSLASLSTRIIS</sequence>
<evidence type="ECO:0000313" key="2">
    <source>
        <dbReference type="Proteomes" id="UP000814140"/>
    </source>
</evidence>
<reference evidence="1" key="1">
    <citation type="submission" date="2021-03" db="EMBL/GenBank/DDBJ databases">
        <authorList>
            <consortium name="DOE Joint Genome Institute"/>
            <person name="Ahrendt S."/>
            <person name="Looney B.P."/>
            <person name="Miyauchi S."/>
            <person name="Morin E."/>
            <person name="Drula E."/>
            <person name="Courty P.E."/>
            <person name="Chicoki N."/>
            <person name="Fauchery L."/>
            <person name="Kohler A."/>
            <person name="Kuo A."/>
            <person name="Labutti K."/>
            <person name="Pangilinan J."/>
            <person name="Lipzen A."/>
            <person name="Riley R."/>
            <person name="Andreopoulos W."/>
            <person name="He G."/>
            <person name="Johnson J."/>
            <person name="Barry K.W."/>
            <person name="Grigoriev I.V."/>
            <person name="Nagy L."/>
            <person name="Hibbett D."/>
            <person name="Henrissat B."/>
            <person name="Matheny P.B."/>
            <person name="Labbe J."/>
            <person name="Martin F."/>
        </authorList>
    </citation>
    <scope>NUCLEOTIDE SEQUENCE</scope>
    <source>
        <strain evidence="1">HHB10654</strain>
    </source>
</reference>